<dbReference type="AlphaFoldDB" id="A0A4S3PQU1"/>
<keyword evidence="2" id="KW-1185">Reference proteome</keyword>
<name>A0A4S3PQU1_9BACI</name>
<dbReference type="Gene3D" id="3.90.1570.30">
    <property type="match status" value="1"/>
</dbReference>
<comment type="caution">
    <text evidence="1">The sequence shown here is derived from an EMBL/GenBank/DDBJ whole genome shotgun (WGS) entry which is preliminary data.</text>
</comment>
<evidence type="ECO:0000313" key="1">
    <source>
        <dbReference type="EMBL" id="THE11888.1"/>
    </source>
</evidence>
<gene>
    <name evidence="1" type="ORF">E1I69_13475</name>
</gene>
<sequence length="145" mass="17220">MVFYSYDLKKQYLSNNLHYYQLRHDELDTIKYELISDELYEMNNNPLFSDTKKLRYGKGIRLEKGRNIAIPEWPLKKGFADYALFIGLELVAIIEAKRKSKNILSDIEQAENYARLVVQHDDEIFVKLMVIILYRSYLLLMVGLF</sequence>
<dbReference type="Proteomes" id="UP000306477">
    <property type="component" value="Unassembled WGS sequence"/>
</dbReference>
<evidence type="ECO:0000313" key="2">
    <source>
        <dbReference type="Proteomes" id="UP000306477"/>
    </source>
</evidence>
<dbReference type="EMBL" id="SLUB01000023">
    <property type="protein sequence ID" value="THE11888.1"/>
    <property type="molecule type" value="Genomic_DNA"/>
</dbReference>
<accession>A0A4S3PQU1</accession>
<protein>
    <submittedName>
        <fullName evidence="1">Uncharacterized protein</fullName>
    </submittedName>
</protein>
<proteinExistence type="predicted"/>
<reference evidence="1 2" key="1">
    <citation type="journal article" date="2019" name="Indoor Air">
        <title>Impacts of indoor surface finishes on bacterial viability.</title>
        <authorList>
            <person name="Hu J."/>
            <person name="Maamar S.B."/>
            <person name="Glawe A.J."/>
            <person name="Gottel N."/>
            <person name="Gilbert J.A."/>
            <person name="Hartmann E.M."/>
        </authorList>
    </citation>
    <scope>NUCLEOTIDE SEQUENCE [LARGE SCALE GENOMIC DNA]</scope>
    <source>
        <strain evidence="1 2">AF060A6</strain>
    </source>
</reference>
<organism evidence="1 2">
    <name type="scientific">Bacillus timonensis</name>
    <dbReference type="NCBI Taxonomy" id="1033734"/>
    <lineage>
        <taxon>Bacteria</taxon>
        <taxon>Bacillati</taxon>
        <taxon>Bacillota</taxon>
        <taxon>Bacilli</taxon>
        <taxon>Bacillales</taxon>
        <taxon>Bacillaceae</taxon>
        <taxon>Bacillus</taxon>
    </lineage>
</organism>